<comment type="similarity">
    <text evidence="2">Belongs to the EamA transporter family.</text>
</comment>
<dbReference type="InterPro" id="IPR037185">
    <property type="entry name" value="EmrE-like"/>
</dbReference>
<feature type="non-terminal residue" evidence="8">
    <location>
        <position position="1"/>
    </location>
</feature>
<dbReference type="EMBL" id="PFLF01000106">
    <property type="protein sequence ID" value="PIY68615.1"/>
    <property type="molecule type" value="Genomic_DNA"/>
</dbReference>
<proteinExistence type="inferred from homology"/>
<comment type="subcellular location">
    <subcellularLocation>
        <location evidence="1">Membrane</location>
        <topology evidence="1">Multi-pass membrane protein</topology>
    </subcellularLocation>
</comment>
<keyword evidence="5 6" id="KW-0472">Membrane</keyword>
<evidence type="ECO:0000256" key="6">
    <source>
        <dbReference type="SAM" id="Phobius"/>
    </source>
</evidence>
<accession>A0A2M7QBK6</accession>
<feature type="transmembrane region" description="Helical" evidence="6">
    <location>
        <begin position="35"/>
        <end position="52"/>
    </location>
</feature>
<organism evidence="8 9">
    <name type="scientific">Candidatus Roizmanbacteria bacterium CG_4_10_14_0_8_um_filter_39_9</name>
    <dbReference type="NCBI Taxonomy" id="1974829"/>
    <lineage>
        <taxon>Bacteria</taxon>
        <taxon>Candidatus Roizmaniibacteriota</taxon>
    </lineage>
</organism>
<feature type="transmembrane region" description="Helical" evidence="6">
    <location>
        <begin position="128"/>
        <end position="145"/>
    </location>
</feature>
<evidence type="ECO:0000256" key="1">
    <source>
        <dbReference type="ARBA" id="ARBA00004141"/>
    </source>
</evidence>
<evidence type="ECO:0000313" key="9">
    <source>
        <dbReference type="Proteomes" id="UP000230108"/>
    </source>
</evidence>
<dbReference type="Gene3D" id="1.10.3730.20">
    <property type="match status" value="1"/>
</dbReference>
<keyword evidence="4 6" id="KW-1133">Transmembrane helix</keyword>
<comment type="caution">
    <text evidence="8">The sequence shown here is derived from an EMBL/GenBank/DDBJ whole genome shotgun (WGS) entry which is preliminary data.</text>
</comment>
<dbReference type="GO" id="GO:0016020">
    <property type="term" value="C:membrane"/>
    <property type="evidence" value="ECO:0007669"/>
    <property type="project" value="UniProtKB-SubCell"/>
</dbReference>
<gene>
    <name evidence="8" type="ORF">COY90_05005</name>
</gene>
<feature type="transmembrane region" description="Helical" evidence="6">
    <location>
        <begin position="12"/>
        <end position="29"/>
    </location>
</feature>
<feature type="transmembrane region" description="Helical" evidence="6">
    <location>
        <begin position="64"/>
        <end position="84"/>
    </location>
</feature>
<sequence length="197" mass="21034">ASKQIGAGEMTILTSVGAIITIVLGVTLLGNPFGWGKAFGTLLILSSVFILYGKEKMKMNSGVWYALAVAACYGAAVVNDVGIINRYDPVSYVSVMSLLPGIIIILAFPKRLKKIKKFLQPKPFQHILLYSFFYALGAVTFYSALSSGTTVSQLSPMSRASIIVTVILGAIFLGERKDLGRKIVSAILVSIGVILLG</sequence>
<evidence type="ECO:0000259" key="7">
    <source>
        <dbReference type="Pfam" id="PF00892"/>
    </source>
</evidence>
<dbReference type="PANTHER" id="PTHR32322:SF2">
    <property type="entry name" value="EAMA DOMAIN-CONTAINING PROTEIN"/>
    <property type="match status" value="1"/>
</dbReference>
<evidence type="ECO:0000313" key="8">
    <source>
        <dbReference type="EMBL" id="PIY68615.1"/>
    </source>
</evidence>
<dbReference type="Proteomes" id="UP000230108">
    <property type="component" value="Unassembled WGS sequence"/>
</dbReference>
<keyword evidence="3 6" id="KW-0812">Transmembrane</keyword>
<dbReference type="PANTHER" id="PTHR32322">
    <property type="entry name" value="INNER MEMBRANE TRANSPORTER"/>
    <property type="match status" value="1"/>
</dbReference>
<dbReference type="AlphaFoldDB" id="A0A2M7QBK6"/>
<evidence type="ECO:0000256" key="2">
    <source>
        <dbReference type="ARBA" id="ARBA00007362"/>
    </source>
</evidence>
<dbReference type="SUPFAM" id="SSF103481">
    <property type="entry name" value="Multidrug resistance efflux transporter EmrE"/>
    <property type="match status" value="2"/>
</dbReference>
<dbReference type="Pfam" id="PF00892">
    <property type="entry name" value="EamA"/>
    <property type="match status" value="1"/>
</dbReference>
<feature type="transmembrane region" description="Helical" evidence="6">
    <location>
        <begin position="90"/>
        <end position="108"/>
    </location>
</feature>
<reference evidence="9" key="1">
    <citation type="submission" date="2017-09" db="EMBL/GenBank/DDBJ databases">
        <title>Depth-based differentiation of microbial function through sediment-hosted aquifers and enrichment of novel symbionts in the deep terrestrial subsurface.</title>
        <authorList>
            <person name="Probst A.J."/>
            <person name="Ladd B."/>
            <person name="Jarett J.K."/>
            <person name="Geller-Mcgrath D.E."/>
            <person name="Sieber C.M.K."/>
            <person name="Emerson J.B."/>
            <person name="Anantharaman K."/>
            <person name="Thomas B.C."/>
            <person name="Malmstrom R."/>
            <person name="Stieglmeier M."/>
            <person name="Klingl A."/>
            <person name="Woyke T."/>
            <person name="Ryan C.M."/>
            <person name="Banfield J.F."/>
        </authorList>
    </citation>
    <scope>NUCLEOTIDE SEQUENCE [LARGE SCALE GENOMIC DNA]</scope>
</reference>
<protein>
    <recommendedName>
        <fullName evidence="7">EamA domain-containing protein</fullName>
    </recommendedName>
</protein>
<dbReference type="InterPro" id="IPR050638">
    <property type="entry name" value="AA-Vitamin_Transporters"/>
</dbReference>
<evidence type="ECO:0000256" key="4">
    <source>
        <dbReference type="ARBA" id="ARBA00022989"/>
    </source>
</evidence>
<feature type="domain" description="EamA" evidence="7">
    <location>
        <begin position="61"/>
        <end position="196"/>
    </location>
</feature>
<feature type="transmembrane region" description="Helical" evidence="6">
    <location>
        <begin position="157"/>
        <end position="174"/>
    </location>
</feature>
<name>A0A2M7QBK6_9BACT</name>
<evidence type="ECO:0000256" key="5">
    <source>
        <dbReference type="ARBA" id="ARBA00023136"/>
    </source>
</evidence>
<dbReference type="InterPro" id="IPR000620">
    <property type="entry name" value="EamA_dom"/>
</dbReference>
<evidence type="ECO:0000256" key="3">
    <source>
        <dbReference type="ARBA" id="ARBA00022692"/>
    </source>
</evidence>